<sequence>MSTLPFDLPAKVIQPSPSNQFLFLTGTEDFTIPKHAAAKAAGEKSFIHICKVHGAGKHYASNSFCVECNNDNSNRWAGDNRERRLEHNRRYRQTNRDKCLERLKRYRDKNSYLCLAMTTCNRMGLPYKGLRKRLLYTEKEFKLHIESLWTYGMCWANYGIGKGCWNIDHKIPVSHFLKMGEKDISVINALSNLQPLWQEDNVKKG</sequence>
<reference evidence="1 2" key="1">
    <citation type="submission" date="2019-06" db="EMBL/GenBank/DDBJ databases">
        <authorList>
            <person name="Yang Y."/>
        </authorList>
    </citation>
    <scope>NUCLEOTIDE SEQUENCE [LARGE SCALE GENOMIC DNA]</scope>
    <source>
        <strain evidence="1 2">BIT-26</strain>
    </source>
</reference>
<protein>
    <submittedName>
        <fullName evidence="1">Uncharacterized protein</fullName>
    </submittedName>
</protein>
<dbReference type="AlphaFoldDB" id="A0A506V833"/>
<keyword evidence="2" id="KW-1185">Reference proteome</keyword>
<dbReference type="OrthoDB" id="6625339at2"/>
<comment type="caution">
    <text evidence="1">The sequence shown here is derived from an EMBL/GenBank/DDBJ whole genome shotgun (WGS) entry which is preliminary data.</text>
</comment>
<evidence type="ECO:0000313" key="1">
    <source>
        <dbReference type="EMBL" id="TPW41213.1"/>
    </source>
</evidence>
<evidence type="ECO:0000313" key="2">
    <source>
        <dbReference type="Proteomes" id="UP000319523"/>
    </source>
</evidence>
<dbReference type="Proteomes" id="UP000319523">
    <property type="component" value="Unassembled WGS sequence"/>
</dbReference>
<dbReference type="EMBL" id="VHQI01000009">
    <property type="protein sequence ID" value="TPW41213.1"/>
    <property type="molecule type" value="Genomic_DNA"/>
</dbReference>
<proteinExistence type="predicted"/>
<dbReference type="RefSeq" id="WP_141177022.1">
    <property type="nucleotide sequence ID" value="NZ_JBHUFX010000005.1"/>
</dbReference>
<organism evidence="1 2">
    <name type="scientific">Mixta tenebrionis</name>
    <dbReference type="NCBI Taxonomy" id="2562439"/>
    <lineage>
        <taxon>Bacteria</taxon>
        <taxon>Pseudomonadati</taxon>
        <taxon>Pseudomonadota</taxon>
        <taxon>Gammaproteobacteria</taxon>
        <taxon>Enterobacterales</taxon>
        <taxon>Erwiniaceae</taxon>
        <taxon>Mixta</taxon>
    </lineage>
</organism>
<gene>
    <name evidence="1" type="ORF">FKM52_15270</name>
</gene>
<name>A0A506V833_9GAMM</name>
<accession>A0A506V833</accession>